<dbReference type="Proteomes" id="UP000064967">
    <property type="component" value="Chromosome"/>
</dbReference>
<accession>A0A0K1PZ33</accession>
<evidence type="ECO:0000313" key="2">
    <source>
        <dbReference type="EMBL" id="AKU98742.1"/>
    </source>
</evidence>
<dbReference type="EMBL" id="CP012333">
    <property type="protein sequence ID" value="AKU98742.1"/>
    <property type="molecule type" value="Genomic_DNA"/>
</dbReference>
<sequence length="159" mass="17561">MRVGELVVVVREGCDVEHVGAFGRRALATDTRVLTLPPGVSVLVATARVDGRKGIDGLAAIVRSQFAEDPFSGSMYVFFTRRPFSFPATPQVRHPRRGYERSARAEHDVQRDQAVRAVRGTNTRFSGWWTPTKRARSNLMSPAHAACGHEPARLMCVTT</sequence>
<dbReference type="PATRIC" id="fig|1391654.3.peg.5477"/>
<gene>
    <name evidence="2" type="ORF">AKJ09_05406</name>
</gene>
<keyword evidence="3" id="KW-1185">Reference proteome</keyword>
<evidence type="ECO:0000256" key="1">
    <source>
        <dbReference type="SAM" id="MobiDB-lite"/>
    </source>
</evidence>
<reference evidence="2 3" key="1">
    <citation type="submission" date="2015-08" db="EMBL/GenBank/DDBJ databases">
        <authorList>
            <person name="Babu N.S."/>
            <person name="Beckwith C.J."/>
            <person name="Beseler K.G."/>
            <person name="Brison A."/>
            <person name="Carone J.V."/>
            <person name="Caskin T.P."/>
            <person name="Diamond M."/>
            <person name="Durham M.E."/>
            <person name="Foxe J.M."/>
            <person name="Go M."/>
            <person name="Henderson B.A."/>
            <person name="Jones I.B."/>
            <person name="McGettigan J.A."/>
            <person name="Micheletti S.J."/>
            <person name="Nasrallah M.E."/>
            <person name="Ortiz D."/>
            <person name="Piller C.R."/>
            <person name="Privatt S.R."/>
            <person name="Schneider S.L."/>
            <person name="Sharp S."/>
            <person name="Smith T.C."/>
            <person name="Stanton J.D."/>
            <person name="Ullery H.E."/>
            <person name="Wilson R.J."/>
            <person name="Serrano M.G."/>
            <person name="Buck G."/>
            <person name="Lee V."/>
            <person name="Wang Y."/>
            <person name="Carvalho R."/>
            <person name="Voegtly L."/>
            <person name="Shi R."/>
            <person name="Duckworth R."/>
            <person name="Johnson A."/>
            <person name="Loviza R."/>
            <person name="Walstead R."/>
            <person name="Shah Z."/>
            <person name="Kiflezghi M."/>
            <person name="Wade K."/>
            <person name="Ball S.L."/>
            <person name="Bradley K.W."/>
            <person name="Asai D.J."/>
            <person name="Bowman C.A."/>
            <person name="Russell D.A."/>
            <person name="Pope W.H."/>
            <person name="Jacobs-Sera D."/>
            <person name="Hendrix R.W."/>
            <person name="Hatfull G.F."/>
        </authorList>
    </citation>
    <scope>NUCLEOTIDE SEQUENCE [LARGE SCALE GENOMIC DNA]</scope>
    <source>
        <strain evidence="2 3">DSM 27648</strain>
    </source>
</reference>
<dbReference type="InterPro" id="IPR008878">
    <property type="entry name" value="Transposase_IS66_Orf2"/>
</dbReference>
<dbReference type="STRING" id="1391654.AKJ09_05406"/>
<name>A0A0K1PZ33_9BACT</name>
<dbReference type="RefSeq" id="WP_169927828.1">
    <property type="nucleotide sequence ID" value="NZ_CP012333.1"/>
</dbReference>
<dbReference type="AlphaFoldDB" id="A0A0K1PZ33"/>
<proteinExistence type="predicted"/>
<feature type="compositionally biased region" description="Basic and acidic residues" evidence="1">
    <location>
        <begin position="97"/>
        <end position="109"/>
    </location>
</feature>
<organism evidence="2 3">
    <name type="scientific">Labilithrix luteola</name>
    <dbReference type="NCBI Taxonomy" id="1391654"/>
    <lineage>
        <taxon>Bacteria</taxon>
        <taxon>Pseudomonadati</taxon>
        <taxon>Myxococcota</taxon>
        <taxon>Polyangia</taxon>
        <taxon>Polyangiales</taxon>
        <taxon>Labilitrichaceae</taxon>
        <taxon>Labilithrix</taxon>
    </lineage>
</organism>
<evidence type="ECO:0000313" key="3">
    <source>
        <dbReference type="Proteomes" id="UP000064967"/>
    </source>
</evidence>
<feature type="region of interest" description="Disordered" evidence="1">
    <location>
        <begin position="90"/>
        <end position="109"/>
    </location>
</feature>
<protein>
    <recommendedName>
        <fullName evidence="4">Mobile element protein</fullName>
    </recommendedName>
</protein>
<dbReference type="KEGG" id="llu:AKJ09_05406"/>
<dbReference type="Pfam" id="PF05717">
    <property type="entry name" value="TnpB_IS66"/>
    <property type="match status" value="1"/>
</dbReference>
<evidence type="ECO:0008006" key="4">
    <source>
        <dbReference type="Google" id="ProtNLM"/>
    </source>
</evidence>